<evidence type="ECO:0000256" key="5">
    <source>
        <dbReference type="ARBA" id="ARBA00022989"/>
    </source>
</evidence>
<dbReference type="InterPro" id="IPR010656">
    <property type="entry name" value="DctM"/>
</dbReference>
<organism evidence="9 10">
    <name type="scientific">Leucobacter albus</name>
    <dbReference type="NCBI Taxonomy" id="272210"/>
    <lineage>
        <taxon>Bacteria</taxon>
        <taxon>Bacillati</taxon>
        <taxon>Actinomycetota</taxon>
        <taxon>Actinomycetes</taxon>
        <taxon>Micrococcales</taxon>
        <taxon>Microbacteriaceae</taxon>
        <taxon>Leucobacter</taxon>
    </lineage>
</organism>
<evidence type="ECO:0000256" key="6">
    <source>
        <dbReference type="ARBA" id="ARBA00023136"/>
    </source>
</evidence>
<evidence type="ECO:0000256" key="7">
    <source>
        <dbReference type="SAM" id="Phobius"/>
    </source>
</evidence>
<keyword evidence="6 7" id="KW-0472">Membrane</keyword>
<reference evidence="10" key="1">
    <citation type="journal article" date="2019" name="Int. J. Syst. Evol. Microbiol.">
        <title>The Global Catalogue of Microorganisms (GCM) 10K type strain sequencing project: providing services to taxonomists for standard genome sequencing and annotation.</title>
        <authorList>
            <consortium name="The Broad Institute Genomics Platform"/>
            <consortium name="The Broad Institute Genome Sequencing Center for Infectious Disease"/>
            <person name="Wu L."/>
            <person name="Ma J."/>
        </authorList>
    </citation>
    <scope>NUCLEOTIDE SEQUENCE [LARGE SCALE GENOMIC DNA]</scope>
    <source>
        <strain evidence="10">CCUG 50213</strain>
    </source>
</reference>
<dbReference type="NCBIfam" id="TIGR00786">
    <property type="entry name" value="dctM"/>
    <property type="match status" value="1"/>
</dbReference>
<proteinExistence type="predicted"/>
<feature type="transmembrane region" description="Helical" evidence="7">
    <location>
        <begin position="272"/>
        <end position="294"/>
    </location>
</feature>
<evidence type="ECO:0000256" key="4">
    <source>
        <dbReference type="ARBA" id="ARBA00022692"/>
    </source>
</evidence>
<keyword evidence="3" id="KW-0997">Cell inner membrane</keyword>
<feature type="transmembrane region" description="Helical" evidence="7">
    <location>
        <begin position="130"/>
        <end position="150"/>
    </location>
</feature>
<feature type="transmembrane region" description="Helical" evidence="7">
    <location>
        <begin position="214"/>
        <end position="236"/>
    </location>
</feature>
<sequence>MSAIVMVLVLLALLILRVPVAISLLVPSLLYLTFDDTANLNIAIQQLMSGVNTFPLLAVPMFILLGNLANAGGFTDRIFDVANATLGRLRGGLGYVNVATSFGFSWISGAAIADAATMGKVVVPQMIKRGYPVGFSLGLTGVSSLIAPMVPPSIPAVVYAVTAGVSISTLFIAGIIPALLLTLLLLIYVFIIARRTKLDEGARADSAGPSLLRQIVRVLPVFGAPVVILGGILGGIFTPTEASAAGVFYTLLLGAIYRSFTREKLKDAFVGTTATSASIMFIVVAAALFGWILARERVPQVLASNILSVTENPFVFMLLLLVLLLLVGALLEPVSAILIMVPVLAPLAPIFGIDPVHMGVVVIFALMIGLLTPPVGLVLFVMSSVTGYSVGTVLKGSLPFYSVMLAVLVTVAFVPLLIPIPGLS</sequence>
<feature type="transmembrane region" description="Helical" evidence="7">
    <location>
        <begin position="242"/>
        <end position="260"/>
    </location>
</feature>
<evidence type="ECO:0000256" key="3">
    <source>
        <dbReference type="ARBA" id="ARBA00022519"/>
    </source>
</evidence>
<dbReference type="InterPro" id="IPR004681">
    <property type="entry name" value="TRAP_DctM"/>
</dbReference>
<accession>A0ABW3TPG6</accession>
<feature type="transmembrane region" description="Helical" evidence="7">
    <location>
        <begin position="400"/>
        <end position="420"/>
    </location>
</feature>
<comment type="subcellular location">
    <subcellularLocation>
        <location evidence="1">Cell inner membrane</location>
        <topology evidence="1">Multi-pass membrane protein</topology>
    </subcellularLocation>
</comment>
<dbReference type="Proteomes" id="UP001597181">
    <property type="component" value="Unassembled WGS sequence"/>
</dbReference>
<keyword evidence="4 7" id="KW-0812">Transmembrane</keyword>
<evidence type="ECO:0000259" key="8">
    <source>
        <dbReference type="Pfam" id="PF06808"/>
    </source>
</evidence>
<comment type="caution">
    <text evidence="9">The sequence shown here is derived from an EMBL/GenBank/DDBJ whole genome shotgun (WGS) entry which is preliminary data.</text>
</comment>
<evidence type="ECO:0000256" key="2">
    <source>
        <dbReference type="ARBA" id="ARBA00022475"/>
    </source>
</evidence>
<feature type="transmembrane region" description="Helical" evidence="7">
    <location>
        <begin position="170"/>
        <end position="193"/>
    </location>
</feature>
<feature type="domain" description="TRAP C4-dicarboxylate transport system permease DctM subunit" evidence="8">
    <location>
        <begin position="8"/>
        <end position="416"/>
    </location>
</feature>
<gene>
    <name evidence="9" type="ORF">ACFQ3U_10635</name>
</gene>
<feature type="transmembrane region" description="Helical" evidence="7">
    <location>
        <begin position="314"/>
        <end position="344"/>
    </location>
</feature>
<keyword evidence="5 7" id="KW-1133">Transmembrane helix</keyword>
<keyword evidence="2" id="KW-1003">Cell membrane</keyword>
<dbReference type="PIRSF" id="PIRSF006066">
    <property type="entry name" value="HI0050"/>
    <property type="match status" value="1"/>
</dbReference>
<feature type="transmembrane region" description="Helical" evidence="7">
    <location>
        <begin position="47"/>
        <end position="69"/>
    </location>
</feature>
<dbReference type="PANTHER" id="PTHR33362">
    <property type="entry name" value="SIALIC ACID TRAP TRANSPORTER PERMEASE PROTEIN SIAT-RELATED"/>
    <property type="match status" value="1"/>
</dbReference>
<keyword evidence="10" id="KW-1185">Reference proteome</keyword>
<evidence type="ECO:0000256" key="1">
    <source>
        <dbReference type="ARBA" id="ARBA00004429"/>
    </source>
</evidence>
<dbReference type="RefSeq" id="WP_343960944.1">
    <property type="nucleotide sequence ID" value="NZ_BAAAKZ010000010.1"/>
</dbReference>
<protein>
    <submittedName>
        <fullName evidence="9">TRAP transporter large permease</fullName>
    </submittedName>
</protein>
<evidence type="ECO:0000313" key="9">
    <source>
        <dbReference type="EMBL" id="MFD1202348.1"/>
    </source>
</evidence>
<feature type="transmembrane region" description="Helical" evidence="7">
    <location>
        <begin position="356"/>
        <end position="380"/>
    </location>
</feature>
<dbReference type="Pfam" id="PF06808">
    <property type="entry name" value="DctM"/>
    <property type="match status" value="1"/>
</dbReference>
<name>A0ABW3TPG6_9MICO</name>
<evidence type="ECO:0000313" key="10">
    <source>
        <dbReference type="Proteomes" id="UP001597181"/>
    </source>
</evidence>
<dbReference type="EMBL" id="JBHTLY010000004">
    <property type="protein sequence ID" value="MFD1202348.1"/>
    <property type="molecule type" value="Genomic_DNA"/>
</dbReference>